<reference evidence="1 2" key="1">
    <citation type="journal article" date="2012" name="J. Bacteriol.">
        <title>Genome Sequence of n-Alkane-Degrading Hydrocarboniphaga effusa Strain AP103T (ATCC BAA-332T).</title>
        <authorList>
            <person name="Chang H.K."/>
            <person name="Zylstra G.J."/>
            <person name="Chae J.C."/>
        </authorList>
    </citation>
    <scope>NUCLEOTIDE SEQUENCE [LARGE SCALE GENOMIC DNA]</scope>
    <source>
        <strain evidence="1 2">AP103</strain>
    </source>
</reference>
<protein>
    <submittedName>
        <fullName evidence="1">Uncharacterized protein</fullName>
    </submittedName>
</protein>
<keyword evidence="2" id="KW-1185">Reference proteome</keyword>
<name>I7ZFI3_9GAMM</name>
<sequence>MAMAQPGHRDATGQIEELASLLIPQAGALAADRNDVRRRVVGNHDLIEGLASYLHDNLLISSDTLGARQRPETSQ</sequence>
<comment type="caution">
    <text evidence="1">The sequence shown here is derived from an EMBL/GenBank/DDBJ whole genome shotgun (WGS) entry which is preliminary data.</text>
</comment>
<dbReference type="Proteomes" id="UP000003704">
    <property type="component" value="Unassembled WGS sequence"/>
</dbReference>
<dbReference type="STRING" id="1172194.WQQ_05840"/>
<proteinExistence type="predicted"/>
<evidence type="ECO:0000313" key="1">
    <source>
        <dbReference type="EMBL" id="EIT70447.1"/>
    </source>
</evidence>
<evidence type="ECO:0000313" key="2">
    <source>
        <dbReference type="Proteomes" id="UP000003704"/>
    </source>
</evidence>
<dbReference type="AlphaFoldDB" id="I7ZFI3"/>
<accession>I7ZFI3</accession>
<dbReference type="EMBL" id="AKGD01000001">
    <property type="protein sequence ID" value="EIT70447.1"/>
    <property type="molecule type" value="Genomic_DNA"/>
</dbReference>
<organism evidence="1 2">
    <name type="scientific">Hydrocarboniphaga effusa AP103</name>
    <dbReference type="NCBI Taxonomy" id="1172194"/>
    <lineage>
        <taxon>Bacteria</taxon>
        <taxon>Pseudomonadati</taxon>
        <taxon>Pseudomonadota</taxon>
        <taxon>Gammaproteobacteria</taxon>
        <taxon>Nevskiales</taxon>
        <taxon>Nevskiaceae</taxon>
        <taxon>Hydrocarboniphaga</taxon>
    </lineage>
</organism>
<gene>
    <name evidence="1" type="ORF">WQQ_05840</name>
</gene>